<dbReference type="InterPro" id="IPR012340">
    <property type="entry name" value="NA-bd_OB-fold"/>
</dbReference>
<reference evidence="2 3" key="1">
    <citation type="journal article" date="2011" name="J. Bacteriol.">
        <title>Complete genome sequence and updated annotation of Desulfovibrio alaskensis G20.</title>
        <authorList>
            <person name="Hauser L.J."/>
            <person name="Land M.L."/>
            <person name="Brown S.D."/>
            <person name="Larimer F."/>
            <person name="Keller K.L."/>
            <person name="Rapp-Giles B.J."/>
            <person name="Price M.N."/>
            <person name="Lin M."/>
            <person name="Bruce D.C."/>
            <person name="Detter J.C."/>
            <person name="Tapia R."/>
            <person name="Han C.S."/>
            <person name="Goodwin L.A."/>
            <person name="Cheng J.F."/>
            <person name="Pitluck S."/>
            <person name="Copeland A."/>
            <person name="Lucas S."/>
            <person name="Nolan M."/>
            <person name="Lapidus A.L."/>
            <person name="Palumbo A.V."/>
            <person name="Wall J.D."/>
        </authorList>
    </citation>
    <scope>NUCLEOTIDE SEQUENCE [LARGE SCALE GENOMIC DNA]</scope>
    <source>
        <strain evidence="3">ATCC BAA 1058 / DSM 17464 / G20</strain>
    </source>
</reference>
<dbReference type="Gene3D" id="1.10.150.310">
    <property type="entry name" value="Tex RuvX-like domain-like"/>
    <property type="match status" value="1"/>
</dbReference>
<dbReference type="SUPFAM" id="SSF53098">
    <property type="entry name" value="Ribonuclease H-like"/>
    <property type="match status" value="1"/>
</dbReference>
<dbReference type="Pfam" id="PF09371">
    <property type="entry name" value="Tex_N"/>
    <property type="match status" value="1"/>
</dbReference>
<dbReference type="GO" id="GO:0006412">
    <property type="term" value="P:translation"/>
    <property type="evidence" value="ECO:0007669"/>
    <property type="project" value="TreeGrafter"/>
</dbReference>
<dbReference type="InterPro" id="IPR023323">
    <property type="entry name" value="Tex-like_dom_sf"/>
</dbReference>
<dbReference type="CDD" id="cd05685">
    <property type="entry name" value="S1_Tex"/>
    <property type="match status" value="1"/>
</dbReference>
<sequence length="726" mass="78882">MSQHIQILSAELGVPRSGITAAAALLDEGATVPFISRYRKEATGGLDETVITAIRDGMTRLRALDKRREAVIASLQERDLLTAELHGAVMQAATMTALEDVYLPYKPKRRTRAQMARERGLEPLADLLMQQRGRRVHDDALAFITPDGTPKETAVPDSASALAGARDIVAERISEDTAARQALRQLFREKGIISSAVSKGKEEEGAKFRDWFAWSEPAAKAAGHRILALLRGEREGVLTVRLRPDDTAALTLLKRRFLKKQVPLHMQGSEETDSGNVVLAVEDAWKRLLIPALETETMHFFREQAEDQAIRVFAANLRDLMLAPPLGQKRALAMDPGFRTGVKTVCLDEQGALLHHQTIYPHTGTGKAQEAASAVRRMAEQFGIEAIAIGNGTAGRETETFVKGLGLADHIAVVMVDEAGASVYSASETARREFPDHDVTVRGAVSIGRRLMDPLAELVKIDPKAIGVGQYQHDVNQTALKQALDDTVMSCVNHVGVELNTASAELLAYVSGLGPALASGIVAYRTQNGPFKSRSQLLKVPRLGPKAFEQAAGFLRIGTALHDGNPLDATAVHPESYPVVERMAADAGTTVASLIADAGLRGAIRPEAYVTDTTGLPTLLDIVNELAKPGRDPRPAFELFRYADVHTLDDLQEGMVLPGVVTNVTAFGAFVDIGVHQDGLVHISQLADKFVRDPAEVVRVRQQVQVRVLEVDHKRRRISLSMKQSV</sequence>
<evidence type="ECO:0000313" key="2">
    <source>
        <dbReference type="EMBL" id="ABB39113.2"/>
    </source>
</evidence>
<dbReference type="InterPro" id="IPR041692">
    <property type="entry name" value="HHH_9"/>
</dbReference>
<dbReference type="Pfam" id="PF17674">
    <property type="entry name" value="HHH_9"/>
    <property type="match status" value="1"/>
</dbReference>
<dbReference type="KEGG" id="dde:Dde_2316"/>
<dbReference type="FunFam" id="2.40.50.140:FF:000051">
    <property type="entry name" value="RNA-binding transcriptional accessory protein"/>
    <property type="match status" value="1"/>
</dbReference>
<dbReference type="InterPro" id="IPR003029">
    <property type="entry name" value="S1_domain"/>
</dbReference>
<dbReference type="GO" id="GO:0006139">
    <property type="term" value="P:nucleobase-containing compound metabolic process"/>
    <property type="evidence" value="ECO:0007669"/>
    <property type="project" value="InterPro"/>
</dbReference>
<organism evidence="2 3">
    <name type="scientific">Oleidesulfovibrio alaskensis (strain ATCC BAA-1058 / DSM 17464 / G20)</name>
    <name type="common">Desulfovibrio alaskensis</name>
    <dbReference type="NCBI Taxonomy" id="207559"/>
    <lineage>
        <taxon>Bacteria</taxon>
        <taxon>Pseudomonadati</taxon>
        <taxon>Thermodesulfobacteriota</taxon>
        <taxon>Desulfovibrionia</taxon>
        <taxon>Desulfovibrionales</taxon>
        <taxon>Desulfovibrionaceae</taxon>
        <taxon>Oleidesulfovibrio</taxon>
    </lineage>
</organism>
<protein>
    <submittedName>
        <fullName evidence="2">Tex-like protein</fullName>
    </submittedName>
</protein>
<accession>Q30YY3</accession>
<dbReference type="STRING" id="207559.Dde_2316"/>
<dbReference type="InterPro" id="IPR010994">
    <property type="entry name" value="RuvA_2-like"/>
</dbReference>
<dbReference type="eggNOG" id="COG2183">
    <property type="taxonomic scope" value="Bacteria"/>
</dbReference>
<dbReference type="SMART" id="SM00316">
    <property type="entry name" value="S1"/>
    <property type="match status" value="1"/>
</dbReference>
<evidence type="ECO:0000259" key="1">
    <source>
        <dbReference type="PROSITE" id="PS50126"/>
    </source>
</evidence>
<dbReference type="Gene3D" id="1.10.10.650">
    <property type="entry name" value="RuvA domain 2-like"/>
    <property type="match status" value="1"/>
</dbReference>
<feature type="domain" description="S1 motif" evidence="1">
    <location>
        <begin position="654"/>
        <end position="723"/>
    </location>
</feature>
<dbReference type="PANTHER" id="PTHR10724">
    <property type="entry name" value="30S RIBOSOMAL PROTEIN S1"/>
    <property type="match status" value="1"/>
</dbReference>
<evidence type="ECO:0000313" key="3">
    <source>
        <dbReference type="Proteomes" id="UP000002710"/>
    </source>
</evidence>
<proteinExistence type="predicted"/>
<gene>
    <name evidence="2" type="ordered locus">Dde_2316</name>
</gene>
<dbReference type="InterPro" id="IPR018974">
    <property type="entry name" value="Tex-like_N"/>
</dbReference>
<dbReference type="Gene3D" id="1.10.3500.10">
    <property type="entry name" value="Tex N-terminal region-like"/>
    <property type="match status" value="1"/>
</dbReference>
<dbReference type="Pfam" id="PF00575">
    <property type="entry name" value="S1"/>
    <property type="match status" value="1"/>
</dbReference>
<dbReference type="AlphaFoldDB" id="Q30YY3"/>
<dbReference type="InterPro" id="IPR032639">
    <property type="entry name" value="Tex_YqgF"/>
</dbReference>
<dbReference type="SUPFAM" id="SSF50249">
    <property type="entry name" value="Nucleic acid-binding proteins"/>
    <property type="match status" value="1"/>
</dbReference>
<dbReference type="SMART" id="SM00732">
    <property type="entry name" value="YqgFc"/>
    <property type="match status" value="1"/>
</dbReference>
<dbReference type="Pfam" id="PF16921">
    <property type="entry name" value="Tex_YqgF"/>
    <property type="match status" value="1"/>
</dbReference>
<dbReference type="Pfam" id="PF12836">
    <property type="entry name" value="HHH_3"/>
    <property type="match status" value="1"/>
</dbReference>
<dbReference type="HOGENOM" id="CLU_009833_0_2_7"/>
<dbReference type="FunFam" id="3.30.420.140:FF:000001">
    <property type="entry name" value="RNA-binding transcriptional accessory protein"/>
    <property type="match status" value="1"/>
</dbReference>
<name>Q30YY3_OLEA2</name>
<dbReference type="PROSITE" id="PS50126">
    <property type="entry name" value="S1"/>
    <property type="match status" value="1"/>
</dbReference>
<dbReference type="Pfam" id="PF22706">
    <property type="entry name" value="Tex_central_region"/>
    <property type="match status" value="1"/>
</dbReference>
<dbReference type="GO" id="GO:0003735">
    <property type="term" value="F:structural constituent of ribosome"/>
    <property type="evidence" value="ECO:0007669"/>
    <property type="project" value="TreeGrafter"/>
</dbReference>
<dbReference type="SUPFAM" id="SSF47781">
    <property type="entry name" value="RuvA domain 2-like"/>
    <property type="match status" value="2"/>
</dbReference>
<dbReference type="InterPro" id="IPR012337">
    <property type="entry name" value="RNaseH-like_sf"/>
</dbReference>
<dbReference type="PANTHER" id="PTHR10724:SF10">
    <property type="entry name" value="S1 RNA-BINDING DOMAIN-CONTAINING PROTEIN 1"/>
    <property type="match status" value="1"/>
</dbReference>
<dbReference type="GO" id="GO:0005737">
    <property type="term" value="C:cytoplasm"/>
    <property type="evidence" value="ECO:0007669"/>
    <property type="project" value="UniProtKB-ARBA"/>
</dbReference>
<dbReference type="InterPro" id="IPR044146">
    <property type="entry name" value="S1_Tex"/>
</dbReference>
<dbReference type="EMBL" id="CP000112">
    <property type="protein sequence ID" value="ABB39113.2"/>
    <property type="molecule type" value="Genomic_DNA"/>
</dbReference>
<dbReference type="InterPro" id="IPR050437">
    <property type="entry name" value="Ribos_protein_bS1-like"/>
</dbReference>
<dbReference type="InterPro" id="IPR006641">
    <property type="entry name" value="YqgF/RNaseH-like_dom"/>
</dbReference>
<dbReference type="GO" id="GO:0003729">
    <property type="term" value="F:mRNA binding"/>
    <property type="evidence" value="ECO:0007669"/>
    <property type="project" value="UniProtKB-ARBA"/>
</dbReference>
<dbReference type="Proteomes" id="UP000002710">
    <property type="component" value="Chromosome"/>
</dbReference>
<dbReference type="FunFam" id="1.10.10.650:FF:000001">
    <property type="entry name" value="S1 RNA-binding domain 1"/>
    <property type="match status" value="1"/>
</dbReference>
<dbReference type="InterPro" id="IPR055179">
    <property type="entry name" value="Tex-like_central_region"/>
</dbReference>
<dbReference type="SUPFAM" id="SSF158832">
    <property type="entry name" value="Tex N-terminal region-like"/>
    <property type="match status" value="1"/>
</dbReference>
<dbReference type="InterPro" id="IPR037027">
    <property type="entry name" value="YqgF/RNaseH-like_dom_sf"/>
</dbReference>
<dbReference type="Gene3D" id="2.40.50.140">
    <property type="entry name" value="Nucleic acid-binding proteins"/>
    <property type="match status" value="1"/>
</dbReference>
<keyword evidence="3" id="KW-1185">Reference proteome</keyword>
<dbReference type="RefSeq" id="WP_011368194.1">
    <property type="nucleotide sequence ID" value="NC_007519.1"/>
</dbReference>
<dbReference type="Gene3D" id="3.30.420.140">
    <property type="entry name" value="YqgF/RNase H-like domain"/>
    <property type="match status" value="1"/>
</dbReference>
<dbReference type="InterPro" id="IPR023319">
    <property type="entry name" value="Tex-like_HTH_dom_sf"/>
</dbReference>